<accession>A0A9D1J731</accession>
<feature type="transmembrane region" description="Helical" evidence="2">
    <location>
        <begin position="188"/>
        <end position="210"/>
    </location>
</feature>
<sequence>MLILFGFLFGGVIVGYLLRRWRVTWIGKVTMALIWLLLFLLGVEVGCNRELIRSLPTLGMEAALVAVVCALGSCLAAMLLWRWARRSERRREADAQAETGGQEAVNGPSAVSEEDGAKARKGALKDSLIIIAFFVAGILLGVSGILPVDLSQTGVAMYALYALILSVGFSVGNNPDIIGGFKRLNPRLALLPLMTILGTLAASALLGLLLPHRTVPETMAVGSGFAYYSLSSVLITEYIGAGLGTVALISNICREFLTLVLAPLLVRWFGPLAPISCGGATTMDVTLPTIIQASGEKYTVLSMFHGFVVDFSVPFLVTFFCSL</sequence>
<feature type="transmembrane region" description="Helical" evidence="2">
    <location>
        <begin position="63"/>
        <end position="81"/>
    </location>
</feature>
<dbReference type="GO" id="GO:0015661">
    <property type="term" value="F:L-lysine efflux transmembrane transporter activity"/>
    <property type="evidence" value="ECO:0007669"/>
    <property type="project" value="InterPro"/>
</dbReference>
<evidence type="ECO:0000313" key="3">
    <source>
        <dbReference type="EMBL" id="HIR63262.1"/>
    </source>
</evidence>
<organism evidence="3 4">
    <name type="scientific">Candidatus Coprenecus avistercoris</name>
    <dbReference type="NCBI Taxonomy" id="2840730"/>
    <lineage>
        <taxon>Bacteria</taxon>
        <taxon>Pseudomonadati</taxon>
        <taxon>Bacteroidota</taxon>
        <taxon>Bacteroidia</taxon>
        <taxon>Bacteroidales</taxon>
        <taxon>Rikenellaceae</taxon>
        <taxon>Rikenellaceae incertae sedis</taxon>
        <taxon>Candidatus Coprenecus</taxon>
    </lineage>
</organism>
<feature type="transmembrane region" description="Helical" evidence="2">
    <location>
        <begin position="256"/>
        <end position="281"/>
    </location>
</feature>
<dbReference type="Pfam" id="PF03956">
    <property type="entry name" value="Lys_export"/>
    <property type="match status" value="2"/>
</dbReference>
<gene>
    <name evidence="3" type="ORF">IAC94_07055</name>
</gene>
<keyword evidence="2" id="KW-1133">Transmembrane helix</keyword>
<keyword evidence="2" id="KW-0812">Transmembrane</keyword>
<evidence type="ECO:0000256" key="2">
    <source>
        <dbReference type="SAM" id="Phobius"/>
    </source>
</evidence>
<comment type="caution">
    <text evidence="3">The sequence shown here is derived from an EMBL/GenBank/DDBJ whole genome shotgun (WGS) entry which is preliminary data.</text>
</comment>
<proteinExistence type="predicted"/>
<protein>
    <submittedName>
        <fullName evidence="3">Lysine exporter LysO family protein</fullName>
    </submittedName>
</protein>
<feature type="transmembrane region" description="Helical" evidence="2">
    <location>
        <begin position="128"/>
        <end position="146"/>
    </location>
</feature>
<dbReference type="PANTHER" id="PTHR35804:SF1">
    <property type="entry name" value="LYSINE EXPORTER LYSO"/>
    <property type="match status" value="1"/>
</dbReference>
<feature type="region of interest" description="Disordered" evidence="1">
    <location>
        <begin position="92"/>
        <end position="114"/>
    </location>
</feature>
<dbReference type="EMBL" id="DVHI01000084">
    <property type="protein sequence ID" value="HIR63262.1"/>
    <property type="molecule type" value="Genomic_DNA"/>
</dbReference>
<dbReference type="GO" id="GO:0005886">
    <property type="term" value="C:plasma membrane"/>
    <property type="evidence" value="ECO:0007669"/>
    <property type="project" value="TreeGrafter"/>
</dbReference>
<dbReference type="Proteomes" id="UP000886744">
    <property type="component" value="Unassembled WGS sequence"/>
</dbReference>
<evidence type="ECO:0000256" key="1">
    <source>
        <dbReference type="SAM" id="MobiDB-lite"/>
    </source>
</evidence>
<feature type="transmembrane region" description="Helical" evidence="2">
    <location>
        <begin position="25"/>
        <end position="43"/>
    </location>
</feature>
<dbReference type="AlphaFoldDB" id="A0A9D1J731"/>
<dbReference type="InterPro" id="IPR005642">
    <property type="entry name" value="LysO"/>
</dbReference>
<dbReference type="PANTHER" id="PTHR35804">
    <property type="entry name" value="LYSINE EXPORTER LYSO"/>
    <property type="match status" value="1"/>
</dbReference>
<feature type="transmembrane region" description="Helical" evidence="2">
    <location>
        <begin position="301"/>
        <end position="321"/>
    </location>
</feature>
<keyword evidence="2" id="KW-0472">Membrane</keyword>
<name>A0A9D1J731_9BACT</name>
<reference evidence="3" key="2">
    <citation type="journal article" date="2021" name="PeerJ">
        <title>Extensive microbial diversity within the chicken gut microbiome revealed by metagenomics and culture.</title>
        <authorList>
            <person name="Gilroy R."/>
            <person name="Ravi A."/>
            <person name="Getino M."/>
            <person name="Pursley I."/>
            <person name="Horton D.L."/>
            <person name="Alikhan N.F."/>
            <person name="Baker D."/>
            <person name="Gharbi K."/>
            <person name="Hall N."/>
            <person name="Watson M."/>
            <person name="Adriaenssens E.M."/>
            <person name="Foster-Nyarko E."/>
            <person name="Jarju S."/>
            <person name="Secka A."/>
            <person name="Antonio M."/>
            <person name="Oren A."/>
            <person name="Chaudhuri R.R."/>
            <person name="La Ragione R."/>
            <person name="Hildebrand F."/>
            <person name="Pallen M.J."/>
        </authorList>
    </citation>
    <scope>NUCLEOTIDE SEQUENCE</scope>
    <source>
        <strain evidence="3">ChiHjej13B12-12457</strain>
    </source>
</reference>
<reference evidence="3" key="1">
    <citation type="submission" date="2020-10" db="EMBL/GenBank/DDBJ databases">
        <authorList>
            <person name="Gilroy R."/>
        </authorList>
    </citation>
    <scope>NUCLEOTIDE SEQUENCE</scope>
    <source>
        <strain evidence="3">ChiHjej13B12-12457</strain>
    </source>
</reference>
<feature type="transmembrane region" description="Helical" evidence="2">
    <location>
        <begin position="158"/>
        <end position="176"/>
    </location>
</feature>
<feature type="transmembrane region" description="Helical" evidence="2">
    <location>
        <begin position="225"/>
        <end position="249"/>
    </location>
</feature>
<evidence type="ECO:0000313" key="4">
    <source>
        <dbReference type="Proteomes" id="UP000886744"/>
    </source>
</evidence>